<dbReference type="AlphaFoldDB" id="A0A1J4K8P1"/>
<organism evidence="3 4">
    <name type="scientific">Tritrichomonas foetus</name>
    <dbReference type="NCBI Taxonomy" id="1144522"/>
    <lineage>
        <taxon>Eukaryota</taxon>
        <taxon>Metamonada</taxon>
        <taxon>Parabasalia</taxon>
        <taxon>Tritrichomonadida</taxon>
        <taxon>Tritrichomonadidae</taxon>
        <taxon>Tritrichomonas</taxon>
    </lineage>
</organism>
<keyword evidence="2" id="KW-1133">Transmembrane helix</keyword>
<dbReference type="VEuPathDB" id="TrichDB:TRFO_05233"/>
<keyword evidence="2" id="KW-0812">Transmembrane</keyword>
<dbReference type="Proteomes" id="UP000179807">
    <property type="component" value="Unassembled WGS sequence"/>
</dbReference>
<protein>
    <recommendedName>
        <fullName evidence="5">Tetraspanin family protein</fullName>
    </recommendedName>
</protein>
<name>A0A1J4K8P1_9EUKA</name>
<feature type="transmembrane region" description="Helical" evidence="2">
    <location>
        <begin position="48"/>
        <end position="72"/>
    </location>
</feature>
<comment type="caution">
    <text evidence="3">The sequence shown here is derived from an EMBL/GenBank/DDBJ whole genome shotgun (WGS) entry which is preliminary data.</text>
</comment>
<keyword evidence="4" id="KW-1185">Reference proteome</keyword>
<feature type="region of interest" description="Disordered" evidence="1">
    <location>
        <begin position="334"/>
        <end position="373"/>
    </location>
</feature>
<feature type="transmembrane region" description="Helical" evidence="2">
    <location>
        <begin position="78"/>
        <end position="100"/>
    </location>
</feature>
<sequence length="373" mass="40992">MFLCGATILIGALSTVTSVLTGGVFFVVFLIGSIILKPEKITGNEKNNLQIFCICLCVACALVFAFMLYASWAKGRPYRIAQIVICFVFFVFYIIVVSFISGPIDIILDMTSNLWHSNSYNGSYRKLESWFTCCGYGETPSRCLADTNATNESTHDYYAVYDCRDSILDKIDENFKFIIPIAVLFMLYVLTTGIFFIILLCLELSDQIEAESDDPFVDSEESFFSSSTFKTDEIRSVGSSPLVPNEIEDGNNPIQGSDSAQMCRPPSGISAASSNSRVIMLGPAVDQTTIIGHQQSNNDLMILGPQGVSSRPESEISTSLSTQRPIMLAPSSSYIMPIDDMDDSVDDITEDDMSPLVDRPPSTPSHDRIIGTP</sequence>
<evidence type="ECO:0000313" key="4">
    <source>
        <dbReference type="Proteomes" id="UP000179807"/>
    </source>
</evidence>
<dbReference type="GeneID" id="94827074"/>
<evidence type="ECO:0000313" key="3">
    <source>
        <dbReference type="EMBL" id="OHT07579.1"/>
    </source>
</evidence>
<dbReference type="RefSeq" id="XP_068360715.1">
    <property type="nucleotide sequence ID" value="XM_068492370.1"/>
</dbReference>
<keyword evidence="2" id="KW-0472">Membrane</keyword>
<accession>A0A1J4K8P1</accession>
<gene>
    <name evidence="3" type="ORF">TRFO_05233</name>
</gene>
<reference evidence="3" key="1">
    <citation type="submission" date="2016-10" db="EMBL/GenBank/DDBJ databases">
        <authorList>
            <person name="Benchimol M."/>
            <person name="Almeida L.G."/>
            <person name="Vasconcelos A.T."/>
            <person name="Perreira-Neves A."/>
            <person name="Rosa I.A."/>
            <person name="Tasca T."/>
            <person name="Bogo M.R."/>
            <person name="de Souza W."/>
        </authorList>
    </citation>
    <scope>NUCLEOTIDE SEQUENCE [LARGE SCALE GENOMIC DNA]</scope>
    <source>
        <strain evidence="3">K</strain>
    </source>
</reference>
<evidence type="ECO:0008006" key="5">
    <source>
        <dbReference type="Google" id="ProtNLM"/>
    </source>
</evidence>
<dbReference type="EMBL" id="MLAK01000693">
    <property type="protein sequence ID" value="OHT07579.1"/>
    <property type="molecule type" value="Genomic_DNA"/>
</dbReference>
<evidence type="ECO:0000256" key="1">
    <source>
        <dbReference type="SAM" id="MobiDB-lite"/>
    </source>
</evidence>
<feature type="compositionally biased region" description="Acidic residues" evidence="1">
    <location>
        <begin position="339"/>
        <end position="353"/>
    </location>
</feature>
<feature type="transmembrane region" description="Helical" evidence="2">
    <location>
        <begin position="6"/>
        <end position="36"/>
    </location>
</feature>
<feature type="transmembrane region" description="Helical" evidence="2">
    <location>
        <begin position="177"/>
        <end position="200"/>
    </location>
</feature>
<proteinExistence type="predicted"/>
<evidence type="ECO:0000256" key="2">
    <source>
        <dbReference type="SAM" id="Phobius"/>
    </source>
</evidence>